<proteinExistence type="predicted"/>
<evidence type="ECO:0000256" key="1">
    <source>
        <dbReference type="SAM" id="MobiDB-lite"/>
    </source>
</evidence>
<protein>
    <submittedName>
        <fullName evidence="2">Uncharacterized protein</fullName>
    </submittedName>
</protein>
<dbReference type="InParanoid" id="A0A177BWC6"/>
<accession>A0A177BWC6</accession>
<reference evidence="2 3" key="1">
    <citation type="submission" date="2016-05" db="EMBL/GenBank/DDBJ databases">
        <title>Comparative analysis of secretome profiles of manganese(II)-oxidizing ascomycete fungi.</title>
        <authorList>
            <consortium name="DOE Joint Genome Institute"/>
            <person name="Zeiner C.A."/>
            <person name="Purvine S.O."/>
            <person name="Zink E.M."/>
            <person name="Wu S."/>
            <person name="Pasa-Tolic L."/>
            <person name="Chaput D.L."/>
            <person name="Haridas S."/>
            <person name="Grigoriev I.V."/>
            <person name="Santelli C.M."/>
            <person name="Hansel C.M."/>
        </authorList>
    </citation>
    <scope>NUCLEOTIDE SEQUENCE [LARGE SCALE GENOMIC DNA]</scope>
    <source>
        <strain evidence="2 3">AP3s5-JAC2a</strain>
    </source>
</reference>
<dbReference type="OrthoDB" id="3741724at2759"/>
<evidence type="ECO:0000313" key="2">
    <source>
        <dbReference type="EMBL" id="OAF99712.1"/>
    </source>
</evidence>
<evidence type="ECO:0000313" key="3">
    <source>
        <dbReference type="Proteomes" id="UP000077069"/>
    </source>
</evidence>
<dbReference type="EMBL" id="KV441561">
    <property type="protein sequence ID" value="OAF99712.1"/>
    <property type="molecule type" value="Genomic_DNA"/>
</dbReference>
<name>A0A177BWC6_9PLEO</name>
<sequence>MMNENQLMNVMALNGGHVPAIDSAVKNPSTHVCVLVWSLDGYTRILRKETSTCPLETARALADGLMRDAGDLFAVADVGDQLHGQQGYRGGSGKFELDKFKAMRRFPGPADDTAMLRYENRQDRDDVPRGPAADRKRHHREAPVLDY</sequence>
<gene>
    <name evidence="2" type="ORF">CC84DRAFT_1181183</name>
</gene>
<feature type="compositionally biased region" description="Basic and acidic residues" evidence="1">
    <location>
        <begin position="118"/>
        <end position="134"/>
    </location>
</feature>
<feature type="region of interest" description="Disordered" evidence="1">
    <location>
        <begin position="106"/>
        <end position="147"/>
    </location>
</feature>
<dbReference type="RefSeq" id="XP_018030078.1">
    <property type="nucleotide sequence ID" value="XM_018180534.1"/>
</dbReference>
<keyword evidence="3" id="KW-1185">Reference proteome</keyword>
<dbReference type="GeneID" id="28764020"/>
<dbReference type="AlphaFoldDB" id="A0A177BWC6"/>
<dbReference type="Proteomes" id="UP000077069">
    <property type="component" value="Unassembled WGS sequence"/>
</dbReference>
<organism evidence="2 3">
    <name type="scientific">Paraphaeosphaeria sporulosa</name>
    <dbReference type="NCBI Taxonomy" id="1460663"/>
    <lineage>
        <taxon>Eukaryota</taxon>
        <taxon>Fungi</taxon>
        <taxon>Dikarya</taxon>
        <taxon>Ascomycota</taxon>
        <taxon>Pezizomycotina</taxon>
        <taxon>Dothideomycetes</taxon>
        <taxon>Pleosporomycetidae</taxon>
        <taxon>Pleosporales</taxon>
        <taxon>Massarineae</taxon>
        <taxon>Didymosphaeriaceae</taxon>
        <taxon>Paraphaeosphaeria</taxon>
    </lineage>
</organism>